<comment type="caution">
    <text evidence="1">The sequence shown here is derived from an EMBL/GenBank/DDBJ whole genome shotgun (WGS) entry which is preliminary data.</text>
</comment>
<protein>
    <submittedName>
        <fullName evidence="1">Uncharacterized protein</fullName>
    </submittedName>
</protein>
<sequence>MSVKWSLEFGEVVAVVDRSLDLVIHIDQGNTALSIVNSIVIGRHHQTIVIDVEVESYLVGTCLTASHLECVPSGIQGQPENRPFAERISTVSTGVTGNTVPLRATTLGQFDRLSSSAADGGSILKSVLGIADAFVDRVDLRFSTDFLERLIC</sequence>
<name>A0AAD9RTL5_9HYME</name>
<keyword evidence="2" id="KW-1185">Reference proteome</keyword>
<organism evidence="1 2">
    <name type="scientific">Odynerus spinipes</name>
    <dbReference type="NCBI Taxonomy" id="1348599"/>
    <lineage>
        <taxon>Eukaryota</taxon>
        <taxon>Metazoa</taxon>
        <taxon>Ecdysozoa</taxon>
        <taxon>Arthropoda</taxon>
        <taxon>Hexapoda</taxon>
        <taxon>Insecta</taxon>
        <taxon>Pterygota</taxon>
        <taxon>Neoptera</taxon>
        <taxon>Endopterygota</taxon>
        <taxon>Hymenoptera</taxon>
        <taxon>Apocrita</taxon>
        <taxon>Aculeata</taxon>
        <taxon>Vespoidea</taxon>
        <taxon>Vespidae</taxon>
        <taxon>Eumeninae</taxon>
        <taxon>Odynerus</taxon>
    </lineage>
</organism>
<dbReference type="EMBL" id="JAIFRP010000021">
    <property type="protein sequence ID" value="KAK2585714.1"/>
    <property type="molecule type" value="Genomic_DNA"/>
</dbReference>
<accession>A0AAD9RTL5</accession>
<evidence type="ECO:0000313" key="2">
    <source>
        <dbReference type="Proteomes" id="UP001258017"/>
    </source>
</evidence>
<gene>
    <name evidence="1" type="ORF">KPH14_010327</name>
</gene>
<dbReference type="AlphaFoldDB" id="A0AAD9RTL5"/>
<evidence type="ECO:0000313" key="1">
    <source>
        <dbReference type="EMBL" id="KAK2585714.1"/>
    </source>
</evidence>
<proteinExistence type="predicted"/>
<reference evidence="1" key="1">
    <citation type="submission" date="2021-08" db="EMBL/GenBank/DDBJ databases">
        <authorList>
            <person name="Misof B."/>
            <person name="Oliver O."/>
            <person name="Podsiadlowski L."/>
            <person name="Donath A."/>
            <person name="Peters R."/>
            <person name="Mayer C."/>
            <person name="Rust J."/>
            <person name="Gunkel S."/>
            <person name="Lesny P."/>
            <person name="Martin S."/>
            <person name="Oeyen J.P."/>
            <person name="Petersen M."/>
            <person name="Panagiotis P."/>
            <person name="Wilbrandt J."/>
            <person name="Tanja T."/>
        </authorList>
    </citation>
    <scope>NUCLEOTIDE SEQUENCE</scope>
    <source>
        <strain evidence="1">GBR_01_08_01A</strain>
        <tissue evidence="1">Thorax + abdomen</tissue>
    </source>
</reference>
<reference evidence="1" key="2">
    <citation type="journal article" date="2023" name="Commun. Biol.">
        <title>Intrasexual cuticular hydrocarbon dimorphism in a wasp sheds light on hydrocarbon biosynthesis genes in Hymenoptera.</title>
        <authorList>
            <person name="Moris V.C."/>
            <person name="Podsiadlowski L."/>
            <person name="Martin S."/>
            <person name="Oeyen J.P."/>
            <person name="Donath A."/>
            <person name="Petersen M."/>
            <person name="Wilbrandt J."/>
            <person name="Misof B."/>
            <person name="Liedtke D."/>
            <person name="Thamm M."/>
            <person name="Scheiner R."/>
            <person name="Schmitt T."/>
            <person name="Niehuis O."/>
        </authorList>
    </citation>
    <scope>NUCLEOTIDE SEQUENCE</scope>
    <source>
        <strain evidence="1">GBR_01_08_01A</strain>
    </source>
</reference>
<dbReference type="Proteomes" id="UP001258017">
    <property type="component" value="Unassembled WGS sequence"/>
</dbReference>